<organism evidence="1 2">
    <name type="scientific">Candidatus Parabacteroides intestinipullorum</name>
    <dbReference type="NCBI Taxonomy" id="2838723"/>
    <lineage>
        <taxon>Bacteria</taxon>
        <taxon>Pseudomonadati</taxon>
        <taxon>Bacteroidota</taxon>
        <taxon>Bacteroidia</taxon>
        <taxon>Bacteroidales</taxon>
        <taxon>Tannerellaceae</taxon>
        <taxon>Parabacteroides</taxon>
    </lineage>
</organism>
<dbReference type="Proteomes" id="UP000886740">
    <property type="component" value="Unassembled WGS sequence"/>
</dbReference>
<proteinExistence type="predicted"/>
<dbReference type="EMBL" id="DXEL01000019">
    <property type="protein sequence ID" value="HIX73803.1"/>
    <property type="molecule type" value="Genomic_DNA"/>
</dbReference>
<dbReference type="Pfam" id="PF17170">
    <property type="entry name" value="DUF5128"/>
    <property type="match status" value="1"/>
</dbReference>
<dbReference type="AlphaFoldDB" id="A0A9D1X6L9"/>
<dbReference type="PROSITE" id="PS51257">
    <property type="entry name" value="PROKAR_LIPOPROTEIN"/>
    <property type="match status" value="1"/>
</dbReference>
<reference evidence="1" key="2">
    <citation type="submission" date="2021-04" db="EMBL/GenBank/DDBJ databases">
        <authorList>
            <person name="Gilroy R."/>
        </authorList>
    </citation>
    <scope>NUCLEOTIDE SEQUENCE</scope>
    <source>
        <strain evidence="1">ChiGjej6B6-14162</strain>
    </source>
</reference>
<evidence type="ECO:0000313" key="2">
    <source>
        <dbReference type="Proteomes" id="UP000886740"/>
    </source>
</evidence>
<name>A0A9D1X6L9_9BACT</name>
<evidence type="ECO:0000313" key="1">
    <source>
        <dbReference type="EMBL" id="HIX73803.1"/>
    </source>
</evidence>
<comment type="caution">
    <text evidence="1">The sequence shown here is derived from an EMBL/GenBank/DDBJ whole genome shotgun (WGS) entry which is preliminary data.</text>
</comment>
<accession>A0A9D1X6L9</accession>
<reference evidence="1" key="1">
    <citation type="journal article" date="2021" name="PeerJ">
        <title>Extensive microbial diversity within the chicken gut microbiome revealed by metagenomics and culture.</title>
        <authorList>
            <person name="Gilroy R."/>
            <person name="Ravi A."/>
            <person name="Getino M."/>
            <person name="Pursley I."/>
            <person name="Horton D.L."/>
            <person name="Alikhan N.F."/>
            <person name="Baker D."/>
            <person name="Gharbi K."/>
            <person name="Hall N."/>
            <person name="Watson M."/>
            <person name="Adriaenssens E.M."/>
            <person name="Foster-Nyarko E."/>
            <person name="Jarju S."/>
            <person name="Secka A."/>
            <person name="Antonio M."/>
            <person name="Oren A."/>
            <person name="Chaudhuri R.R."/>
            <person name="La Ragione R."/>
            <person name="Hildebrand F."/>
            <person name="Pallen M.J."/>
        </authorList>
    </citation>
    <scope>NUCLEOTIDE SEQUENCE</scope>
    <source>
        <strain evidence="1">ChiGjej6B6-14162</strain>
    </source>
</reference>
<gene>
    <name evidence="1" type="ORF">H9977_01950</name>
</gene>
<dbReference type="Gene3D" id="2.120.10.30">
    <property type="entry name" value="TolB, C-terminal domain"/>
    <property type="match status" value="1"/>
</dbReference>
<sequence>MKKLGIIAYSTLLASLMGCGNKEQAAPWTNIDLSGSIPKEERILQDLFEVKYVALETTDSFLTRGFIEAVSPHLLITYDYGEGCLSLFDRATGKGIRQIKRQGQGPEEYVSPSHVVIDEKREELFVSDYSLRKILVYDLKGNFKRSFKTIDENYYTELLDYDDGHLLAYKKPAGPHDENSCHILISKQDGSLTKEIRFPIDQVETPIFTHGELTATPFFYLTAPYGDRWALTVTSSDTIYRYDADGSAHPLIVRSPSIHGMNPQVFLYPTILTDRYYFLRAQKKEFDLETMKGFPTQMLLYDTQEKKLVEYTLTNADMEDGPSINFYSIRPLGCDALGALTLQAPDLVEAREAGKLKGKLQSITERLDEESNPVIVLLEKKR</sequence>
<dbReference type="InterPro" id="IPR011042">
    <property type="entry name" value="6-blade_b-propeller_TolB-like"/>
</dbReference>
<dbReference type="SUPFAM" id="SSF75011">
    <property type="entry name" value="3-carboxy-cis,cis-mucoante lactonizing enzyme"/>
    <property type="match status" value="1"/>
</dbReference>
<protein>
    <submittedName>
        <fullName evidence="1">6-bladed beta-propeller</fullName>
    </submittedName>
</protein>